<keyword evidence="2 4" id="KW-0863">Zinc-finger</keyword>
<keyword evidence="7" id="KW-0489">Methyltransferase</keyword>
<evidence type="ECO:0000256" key="1">
    <source>
        <dbReference type="ARBA" id="ARBA00022723"/>
    </source>
</evidence>
<reference evidence="7 8" key="1">
    <citation type="journal article" date="2018" name="Plant J.">
        <title>Genome sequences of Chlorella sorokiniana UTEX 1602 and Micractinium conductrix SAG 241.80: implications to maltose excretion by a green alga.</title>
        <authorList>
            <person name="Arriola M.B."/>
            <person name="Velmurugan N."/>
            <person name="Zhang Y."/>
            <person name="Plunkett M.H."/>
            <person name="Hondzo H."/>
            <person name="Barney B.M."/>
        </authorList>
    </citation>
    <scope>NUCLEOTIDE SEQUENCE [LARGE SCALE GENOMIC DNA]</scope>
    <source>
        <strain evidence="8">UTEX 1602</strain>
    </source>
</reference>
<keyword evidence="8" id="KW-1185">Reference proteome</keyword>
<gene>
    <name evidence="7" type="ORF">C2E21_0707</name>
</gene>
<evidence type="ECO:0000256" key="5">
    <source>
        <dbReference type="SAM" id="MobiDB-lite"/>
    </source>
</evidence>
<sequence length="1249" mass="129462">MFQEAVGLAGRTCSAISKMLDTLHKQLGTSGEQPAAGGSGPLLPVARLLRSTAARPALIVAALDNLTRLVQLTRPYTDSGHDCSDAVRQWVELVACVLSNPLCAEERRRLEQQPELEGRFANLAAVVTSERLLLYQPWDASLQGVSAWQAAVLNVADVLTHGRLLPSTARHVVDLGGSSGTQPGGLVSAALVNLRTALAEAAGEGPAARGAEVQALQLAAFVADAMLTVGTAAGLPPSTDTSEQTAAALQAALQHFGEAQLAELQLCLLIQSNWLVPDLLAAADAALQHGLLAFQADAAAGDGRSQGRSELALLRVGRFVSWTGRAGATTCDRVLSQRPQAVASSAAAAWLPVLRRTLQLHAAHGSVSGAGALLTSNLGYFMSCLAEGSRSLAATHSDGIRLLEESELAQRQAQREGGASASAAGTAAAAETEADPAVQLPAELPAFHQLATAVCTLAQQAAAARVEQGERSLRQLLCWGPGEPLIRGVVSQLGSLVQGLVRLLSGGKPLPTSAPDGHANLEDRQLGATFLQVAAAGTALLDSTGQAAAAAEAERLAGRALKLALEAGSDPRLLADGWMSLTCMLRLPGSACIELVGTGAVDAAVAWLKDWRPSTTEDWQPPSELWREAAAACGAVAAALHAGEPVAPEVVDQLERALDQLNGTPDSEPTAEFLREAAAAAAAIEASAKAAAEELPSDQAGLLRLLHCWDAAGSAATALVRAVLVGCLHRLPARDAYSLCSSLLVVTDSLPTLLLAARRHLKLPHGSAEGAVQPDAARLLRGTVARPALVVSALEALSRVLEPDAAACWLPLDAATDASMEEWLALAGQVCSLQLCSGERAQLRDMPSLKRIAAGLAAGYTERVLLPVSAAAQAAGPGSHPALPAMQQGPRSIPETKQQQPTDAAVELGWRLAPSLLEAAAAGAALFRALPALPEVAAAKASNAAAARRLSTPLVGLGIGMTCISFMAVKFGQHAPAVEAERVLGSALHLLASMPTEAHRCAMVWGMVDVFKLRTGCHLVASEALNASLTWASQPAAGNAEQVHTVVDGAHRALLLALRELVTMPPLGVAPASGGALLAAAARLVKEELGLTGLAAKSAARVVAKQAVADSRSLPPAQQRQLLQAVERLGLQGWRDDNTQQVLAIASAMLPQLQPRAQRHTAPGSPAANEQALARCEVLSSRRCAHLGCANVPLLLGMANRSNGDQARQTRKCTGCRAVWYCSEACCRADWPVHKQACRQLAARGDAEQ</sequence>
<evidence type="ECO:0000256" key="2">
    <source>
        <dbReference type="ARBA" id="ARBA00022771"/>
    </source>
</evidence>
<accession>A0A2P6U2V5</accession>
<dbReference type="EMBL" id="LHPG02000002">
    <property type="protein sequence ID" value="PRW60653.1"/>
    <property type="molecule type" value="Genomic_DNA"/>
</dbReference>
<proteinExistence type="predicted"/>
<keyword evidence="3" id="KW-0862">Zinc</keyword>
<dbReference type="Pfam" id="PF01753">
    <property type="entry name" value="zf-MYND"/>
    <property type="match status" value="1"/>
</dbReference>
<evidence type="ECO:0000259" key="6">
    <source>
        <dbReference type="PROSITE" id="PS50865"/>
    </source>
</evidence>
<feature type="compositionally biased region" description="Low complexity" evidence="5">
    <location>
        <begin position="416"/>
        <end position="431"/>
    </location>
</feature>
<dbReference type="SUPFAM" id="SSF144232">
    <property type="entry name" value="HIT/MYND zinc finger-like"/>
    <property type="match status" value="1"/>
</dbReference>
<protein>
    <submittedName>
        <fullName evidence="7">Histone lysine methyltransferase Set6</fullName>
    </submittedName>
</protein>
<dbReference type="OrthoDB" id="341421at2759"/>
<dbReference type="GO" id="GO:0008270">
    <property type="term" value="F:zinc ion binding"/>
    <property type="evidence" value="ECO:0007669"/>
    <property type="project" value="UniProtKB-KW"/>
</dbReference>
<dbReference type="AlphaFoldDB" id="A0A2P6U2V5"/>
<evidence type="ECO:0000256" key="3">
    <source>
        <dbReference type="ARBA" id="ARBA00022833"/>
    </source>
</evidence>
<dbReference type="Proteomes" id="UP000239899">
    <property type="component" value="Unassembled WGS sequence"/>
</dbReference>
<evidence type="ECO:0000313" key="7">
    <source>
        <dbReference type="EMBL" id="PRW60653.1"/>
    </source>
</evidence>
<dbReference type="PROSITE" id="PS50865">
    <property type="entry name" value="ZF_MYND_2"/>
    <property type="match status" value="1"/>
</dbReference>
<feature type="region of interest" description="Disordered" evidence="5">
    <location>
        <begin position="876"/>
        <end position="896"/>
    </location>
</feature>
<evidence type="ECO:0000313" key="8">
    <source>
        <dbReference type="Proteomes" id="UP000239899"/>
    </source>
</evidence>
<keyword evidence="1" id="KW-0479">Metal-binding</keyword>
<name>A0A2P6U2V5_CHLSO</name>
<dbReference type="InterPro" id="IPR002893">
    <property type="entry name" value="Znf_MYND"/>
</dbReference>
<dbReference type="Gene3D" id="6.10.140.2220">
    <property type="match status" value="1"/>
</dbReference>
<organism evidence="7 8">
    <name type="scientific">Chlorella sorokiniana</name>
    <name type="common">Freshwater green alga</name>
    <dbReference type="NCBI Taxonomy" id="3076"/>
    <lineage>
        <taxon>Eukaryota</taxon>
        <taxon>Viridiplantae</taxon>
        <taxon>Chlorophyta</taxon>
        <taxon>core chlorophytes</taxon>
        <taxon>Trebouxiophyceae</taxon>
        <taxon>Chlorellales</taxon>
        <taxon>Chlorellaceae</taxon>
        <taxon>Chlorella clade</taxon>
        <taxon>Chlorella</taxon>
    </lineage>
</organism>
<comment type="caution">
    <text evidence="7">The sequence shown here is derived from an EMBL/GenBank/DDBJ whole genome shotgun (WGS) entry which is preliminary data.</text>
</comment>
<dbReference type="GO" id="GO:0032259">
    <property type="term" value="P:methylation"/>
    <property type="evidence" value="ECO:0007669"/>
    <property type="project" value="UniProtKB-KW"/>
</dbReference>
<dbReference type="GO" id="GO:0008168">
    <property type="term" value="F:methyltransferase activity"/>
    <property type="evidence" value="ECO:0007669"/>
    <property type="project" value="UniProtKB-KW"/>
</dbReference>
<evidence type="ECO:0000256" key="4">
    <source>
        <dbReference type="PROSITE-ProRule" id="PRU00134"/>
    </source>
</evidence>
<feature type="region of interest" description="Disordered" evidence="5">
    <location>
        <begin position="411"/>
        <end position="434"/>
    </location>
</feature>
<keyword evidence="7" id="KW-0808">Transferase</keyword>
<feature type="domain" description="MYND-type" evidence="6">
    <location>
        <begin position="1184"/>
        <end position="1238"/>
    </location>
</feature>